<keyword evidence="3" id="KW-1185">Reference proteome</keyword>
<feature type="transmembrane region" description="Helical" evidence="1">
    <location>
        <begin position="21"/>
        <end position="43"/>
    </location>
</feature>
<evidence type="ECO:0000313" key="3">
    <source>
        <dbReference type="Proteomes" id="UP000636960"/>
    </source>
</evidence>
<keyword evidence="1" id="KW-0812">Transmembrane</keyword>
<organism evidence="2 3">
    <name type="scientific">Paractinoplanes rishiriensis</name>
    <dbReference type="NCBI Taxonomy" id="1050105"/>
    <lineage>
        <taxon>Bacteria</taxon>
        <taxon>Bacillati</taxon>
        <taxon>Actinomycetota</taxon>
        <taxon>Actinomycetes</taxon>
        <taxon>Micromonosporales</taxon>
        <taxon>Micromonosporaceae</taxon>
        <taxon>Paractinoplanes</taxon>
    </lineage>
</organism>
<evidence type="ECO:0000313" key="2">
    <source>
        <dbReference type="EMBL" id="GIE99726.1"/>
    </source>
</evidence>
<accession>A0A919MTX8</accession>
<gene>
    <name evidence="2" type="ORF">Ari01nite_71910</name>
</gene>
<dbReference type="AlphaFoldDB" id="A0A919MTX8"/>
<feature type="transmembrane region" description="Helical" evidence="1">
    <location>
        <begin position="159"/>
        <end position="175"/>
    </location>
</feature>
<evidence type="ECO:0000256" key="1">
    <source>
        <dbReference type="SAM" id="Phobius"/>
    </source>
</evidence>
<protein>
    <submittedName>
        <fullName evidence="2">Uncharacterized protein</fullName>
    </submittedName>
</protein>
<keyword evidence="1" id="KW-1133">Transmembrane helix</keyword>
<keyword evidence="1" id="KW-0472">Membrane</keyword>
<dbReference type="EMBL" id="BOMV01000076">
    <property type="protein sequence ID" value="GIE99726.1"/>
    <property type="molecule type" value="Genomic_DNA"/>
</dbReference>
<name>A0A919MTX8_9ACTN</name>
<comment type="caution">
    <text evidence="2">The sequence shown here is derived from an EMBL/GenBank/DDBJ whole genome shotgun (WGS) entry which is preliminary data.</text>
</comment>
<feature type="transmembrane region" description="Helical" evidence="1">
    <location>
        <begin position="81"/>
        <end position="99"/>
    </location>
</feature>
<proteinExistence type="predicted"/>
<reference evidence="2" key="1">
    <citation type="submission" date="2021-01" db="EMBL/GenBank/DDBJ databases">
        <title>Whole genome shotgun sequence of Actinoplanes rishiriensis NBRC 108556.</title>
        <authorList>
            <person name="Komaki H."/>
            <person name="Tamura T."/>
        </authorList>
    </citation>
    <scope>NUCLEOTIDE SEQUENCE</scope>
    <source>
        <strain evidence="2">NBRC 108556</strain>
    </source>
</reference>
<feature type="transmembrane region" description="Helical" evidence="1">
    <location>
        <begin position="182"/>
        <end position="200"/>
    </location>
</feature>
<feature type="transmembrane region" description="Helical" evidence="1">
    <location>
        <begin position="133"/>
        <end position="153"/>
    </location>
</feature>
<feature type="transmembrane region" description="Helical" evidence="1">
    <location>
        <begin position="105"/>
        <end position="121"/>
    </location>
</feature>
<sequence length="238" mass="24834">MILGALRAHAGDGGRRSARQSWLTAFRVAALMLIVYALTDAIAQLGHHVVFRASFPYVTAGIAVLSAGALVAVLRHSYLTAVAASMAAFLLLVGMSPLVRPSDGTFWLLPLATAMLLPLLRHRCEPSAGLLRYLPLMPLLLVVADQGGTVLPFPGLVDKLGPAVALAVVGAGLLWPAVDVRVTMAVGLFAVTALLIQVSYEMEGRSTLATAALQIGVAAAPTLLLGAATLTARFHSRL</sequence>
<feature type="transmembrane region" description="Helical" evidence="1">
    <location>
        <begin position="55"/>
        <end position="74"/>
    </location>
</feature>
<feature type="transmembrane region" description="Helical" evidence="1">
    <location>
        <begin position="212"/>
        <end position="232"/>
    </location>
</feature>
<dbReference type="Proteomes" id="UP000636960">
    <property type="component" value="Unassembled WGS sequence"/>
</dbReference>